<feature type="transmembrane region" description="Helical" evidence="1">
    <location>
        <begin position="33"/>
        <end position="53"/>
    </location>
</feature>
<organism evidence="2 3">
    <name type="scientific">Tahibacter harae</name>
    <dbReference type="NCBI Taxonomy" id="2963937"/>
    <lineage>
        <taxon>Bacteria</taxon>
        <taxon>Pseudomonadati</taxon>
        <taxon>Pseudomonadota</taxon>
        <taxon>Gammaproteobacteria</taxon>
        <taxon>Lysobacterales</taxon>
        <taxon>Rhodanobacteraceae</taxon>
        <taxon>Tahibacter</taxon>
    </lineage>
</organism>
<keyword evidence="1" id="KW-1133">Transmembrane helix</keyword>
<gene>
    <name evidence="2" type="ORF">NM961_23370</name>
</gene>
<reference evidence="2" key="1">
    <citation type="submission" date="2022-07" db="EMBL/GenBank/DDBJ databases">
        <title>Tahibacter sp., a new gammaproteobacterium isolated from the silt sample collected at pig farm.</title>
        <authorList>
            <person name="Chen H."/>
        </authorList>
    </citation>
    <scope>NUCLEOTIDE SEQUENCE</scope>
    <source>
        <strain evidence="2">P2K</strain>
    </source>
</reference>
<dbReference type="InterPro" id="IPR011004">
    <property type="entry name" value="Trimer_LpxA-like_sf"/>
</dbReference>
<dbReference type="RefSeq" id="WP_255916841.1">
    <property type="nucleotide sequence ID" value="NZ_JANFQO010000043.1"/>
</dbReference>
<dbReference type="EMBL" id="JANFQO010000043">
    <property type="protein sequence ID" value="MCQ4167659.1"/>
    <property type="molecule type" value="Genomic_DNA"/>
</dbReference>
<protein>
    <recommendedName>
        <fullName evidence="4">Acyl transferase</fullName>
    </recommendedName>
</protein>
<dbReference type="PROSITE" id="PS51257">
    <property type="entry name" value="PROKAR_LIPOPROTEIN"/>
    <property type="match status" value="1"/>
</dbReference>
<accession>A0ABT1QZD7</accession>
<evidence type="ECO:0000313" key="3">
    <source>
        <dbReference type="Proteomes" id="UP001165498"/>
    </source>
</evidence>
<keyword evidence="1" id="KW-0812">Transmembrane</keyword>
<feature type="transmembrane region" description="Helical" evidence="1">
    <location>
        <begin position="7"/>
        <end position="27"/>
    </location>
</feature>
<keyword evidence="1" id="KW-0472">Membrane</keyword>
<dbReference type="Proteomes" id="UP001165498">
    <property type="component" value="Unassembled WGS sequence"/>
</dbReference>
<name>A0ABT1QZD7_9GAMM</name>
<dbReference type="Gene3D" id="2.160.10.10">
    <property type="entry name" value="Hexapeptide repeat proteins"/>
    <property type="match status" value="1"/>
</dbReference>
<dbReference type="SUPFAM" id="SSF51161">
    <property type="entry name" value="Trimeric LpxA-like enzymes"/>
    <property type="match status" value="1"/>
</dbReference>
<evidence type="ECO:0000313" key="2">
    <source>
        <dbReference type="EMBL" id="MCQ4167659.1"/>
    </source>
</evidence>
<keyword evidence="3" id="KW-1185">Reference proteome</keyword>
<comment type="caution">
    <text evidence="2">The sequence shown here is derived from an EMBL/GenBank/DDBJ whole genome shotgun (WGS) entry which is preliminary data.</text>
</comment>
<evidence type="ECO:0008006" key="4">
    <source>
        <dbReference type="Google" id="ProtNLM"/>
    </source>
</evidence>
<evidence type="ECO:0000256" key="1">
    <source>
        <dbReference type="SAM" id="Phobius"/>
    </source>
</evidence>
<sequence length="205" mass="22596">MTWRARLFGLFPALWLALLLGCGFWLLRTASTAAALALLFVAYLLPVLCFRLHEAVWPLREGRSRIDAPGYSPWWGGHQFQLMYNAFPALEAALRLLPGAYSAWLRLWGSRIGRRVYWTPRVEIADRSLLDVGDGAVFGHLTACYAHLIKPHRGGLVLYVRRIHIGHGAFLSAGSRLGPGVRIADGTVLPLLSDVGVGRRVAGGD</sequence>
<proteinExistence type="predicted"/>